<evidence type="ECO:0000256" key="4">
    <source>
        <dbReference type="ARBA" id="ARBA00011738"/>
    </source>
</evidence>
<evidence type="ECO:0000256" key="14">
    <source>
        <dbReference type="HAMAP-Rule" id="MF_00077"/>
    </source>
</evidence>
<dbReference type="PIRSF" id="PIRSF016123">
    <property type="entry name" value="UCP016123"/>
    <property type="match status" value="1"/>
</dbReference>
<dbReference type="AlphaFoldDB" id="A0A348B1C1"/>
<dbReference type="PANTHER" id="PTHR42197">
    <property type="entry name" value="TRNA (CYTIDINE(56)-2'-O)-METHYLTRANSFERASE"/>
    <property type="match status" value="1"/>
</dbReference>
<evidence type="ECO:0000256" key="13">
    <source>
        <dbReference type="ARBA" id="ARBA00047792"/>
    </source>
</evidence>
<comment type="subunit">
    <text evidence="4 14">Homodimer.</text>
</comment>
<dbReference type="EC" id="2.1.1.206" evidence="5 14"/>
<dbReference type="GO" id="GO:0005737">
    <property type="term" value="C:cytoplasm"/>
    <property type="evidence" value="ECO:0007669"/>
    <property type="project" value="UniProtKB-SubCell"/>
</dbReference>
<evidence type="ECO:0000313" key="16">
    <source>
        <dbReference type="EMBL" id="GGT91868.1"/>
    </source>
</evidence>
<keyword evidence="7 14" id="KW-0963">Cytoplasm</keyword>
<comment type="function">
    <text evidence="1 14">Specifically catalyzes the AdoMet-dependent 2'-O-ribose methylation of cytidine at position 56 in tRNAs.</text>
</comment>
<dbReference type="PANTHER" id="PTHR42197:SF1">
    <property type="entry name" value="TRNA (CYTIDINE(56)-2'-O)-METHYLTRANSFERASE"/>
    <property type="match status" value="1"/>
</dbReference>
<dbReference type="Proteomes" id="UP000276741">
    <property type="component" value="Chromosome"/>
</dbReference>
<dbReference type="InterPro" id="IPR029026">
    <property type="entry name" value="tRNA_m1G_MTases_N"/>
</dbReference>
<evidence type="ECO:0000256" key="12">
    <source>
        <dbReference type="ARBA" id="ARBA00029826"/>
    </source>
</evidence>
<feature type="binding site" evidence="14">
    <location>
        <begin position="114"/>
        <end position="118"/>
    </location>
    <ligand>
        <name>S-adenosyl-L-methionine</name>
        <dbReference type="ChEBI" id="CHEBI:59789"/>
    </ligand>
</feature>
<evidence type="ECO:0000256" key="8">
    <source>
        <dbReference type="ARBA" id="ARBA00022603"/>
    </source>
</evidence>
<evidence type="ECO:0000256" key="9">
    <source>
        <dbReference type="ARBA" id="ARBA00022679"/>
    </source>
</evidence>
<dbReference type="Pfam" id="PF01994">
    <property type="entry name" value="Trm56"/>
    <property type="match status" value="1"/>
</dbReference>
<comment type="caution">
    <text evidence="14">Lacks conserved residue(s) required for the propagation of feature annotation.</text>
</comment>
<keyword evidence="11 14" id="KW-0819">tRNA processing</keyword>
<comment type="subcellular location">
    <subcellularLocation>
        <location evidence="2 14">Cytoplasm</location>
    </subcellularLocation>
</comment>
<keyword evidence="17" id="KW-1185">Reference proteome</keyword>
<evidence type="ECO:0000313" key="15">
    <source>
        <dbReference type="EMBL" id="BBD71973.1"/>
    </source>
</evidence>
<dbReference type="InterPro" id="IPR029028">
    <property type="entry name" value="Alpha/beta_knot_MTases"/>
</dbReference>
<reference evidence="16" key="4">
    <citation type="submission" date="2020-09" db="EMBL/GenBank/DDBJ databases">
        <authorList>
            <person name="Sun Q."/>
            <person name="Ohkuma M."/>
        </authorList>
    </citation>
    <scope>NUCLEOTIDE SEQUENCE</scope>
    <source>
        <strain evidence="16">JCM 31740</strain>
    </source>
</reference>
<proteinExistence type="inferred from homology"/>
<dbReference type="KEGG" id="sacd:HS1genome_0362"/>
<comment type="catalytic activity">
    <reaction evidence="13 14">
        <text>cytidine(56) in tRNA + S-adenosyl-L-methionine = 2'-O-methylcytidine(56) in tRNA + S-adenosyl-L-homocysteine + H(+)</text>
        <dbReference type="Rhea" id="RHEA:42968"/>
        <dbReference type="Rhea" id="RHEA-COMP:10308"/>
        <dbReference type="Rhea" id="RHEA-COMP:10309"/>
        <dbReference type="ChEBI" id="CHEBI:15378"/>
        <dbReference type="ChEBI" id="CHEBI:57856"/>
        <dbReference type="ChEBI" id="CHEBI:59789"/>
        <dbReference type="ChEBI" id="CHEBI:74495"/>
        <dbReference type="ChEBI" id="CHEBI:82748"/>
        <dbReference type="EC" id="2.1.1.206"/>
    </reaction>
</comment>
<evidence type="ECO:0000256" key="7">
    <source>
        <dbReference type="ARBA" id="ARBA00022490"/>
    </source>
</evidence>
<evidence type="ECO:0000256" key="2">
    <source>
        <dbReference type="ARBA" id="ARBA00004496"/>
    </source>
</evidence>
<reference evidence="17" key="2">
    <citation type="submission" date="2018-04" db="EMBL/GenBank/DDBJ databases">
        <title>Complete genome sequence of Sulfodiicoccus acidiphilus strain HS-1.</title>
        <authorList>
            <person name="Sakai H.D."/>
            <person name="Kurosawa N."/>
        </authorList>
    </citation>
    <scope>NUCLEOTIDE SEQUENCE [LARGE SCALE GENOMIC DNA]</scope>
    <source>
        <strain evidence="17">HS-1</strain>
    </source>
</reference>
<protein>
    <recommendedName>
        <fullName evidence="6 14">tRNA (cytidine(56)-2'-O)-methyltransferase</fullName>
        <ecNumber evidence="5 14">2.1.1.206</ecNumber>
    </recommendedName>
    <alternativeName>
        <fullName evidence="12 14">tRNA ribose 2'-O-methyltransferase aTrm56</fullName>
    </alternativeName>
</protein>
<dbReference type="HAMAP" id="MF_00077">
    <property type="entry name" value="tRNA_methyltr_aTrm56"/>
    <property type="match status" value="1"/>
</dbReference>
<comment type="similarity">
    <text evidence="3 14">Belongs to the aTrm56 family.</text>
</comment>
<organism evidence="15 17">
    <name type="scientific">Sulfodiicoccus acidiphilus</name>
    <dbReference type="NCBI Taxonomy" id="1670455"/>
    <lineage>
        <taxon>Archaea</taxon>
        <taxon>Thermoproteota</taxon>
        <taxon>Thermoprotei</taxon>
        <taxon>Sulfolobales</taxon>
        <taxon>Sulfolobaceae</taxon>
        <taxon>Sulfodiicoccus</taxon>
    </lineage>
</organism>
<dbReference type="Gene3D" id="3.40.1280.10">
    <property type="match status" value="1"/>
</dbReference>
<evidence type="ECO:0000256" key="3">
    <source>
        <dbReference type="ARBA" id="ARBA00010324"/>
    </source>
</evidence>
<sequence>MVELNPEVYVLRLGHRPNRDKRVTTHVALVARALGASGFIMEGNDESVFKSVEKVKELWGRRDFVVQSVKNGRKFVEDWRRNGGRAIHLTMYGEGLNSKVGELRSQSPLLLIVGAEKVEGWYFRNVDYNVAIGHQPHSEVASVAIFLDRIYMGEELDIQYSDAKLRILPQRAGKRVVRVGS</sequence>
<name>A0A348B1C1_9CREN</name>
<dbReference type="EMBL" id="BMQS01000005">
    <property type="protein sequence ID" value="GGT91868.1"/>
    <property type="molecule type" value="Genomic_DNA"/>
</dbReference>
<evidence type="ECO:0000256" key="5">
    <source>
        <dbReference type="ARBA" id="ARBA00012624"/>
    </source>
</evidence>
<feature type="binding site" evidence="14">
    <location>
        <position position="89"/>
    </location>
    <ligand>
        <name>S-adenosyl-L-methionine</name>
        <dbReference type="ChEBI" id="CHEBI:59789"/>
    </ligand>
</feature>
<evidence type="ECO:0000256" key="6">
    <source>
        <dbReference type="ARBA" id="ARBA00013709"/>
    </source>
</evidence>
<dbReference type="GO" id="GO:0106059">
    <property type="term" value="F:tRNA (cytidine(56)-2'-O)-methyltransferase activity"/>
    <property type="evidence" value="ECO:0007669"/>
    <property type="project" value="UniProtKB-EC"/>
</dbReference>
<evidence type="ECO:0000256" key="11">
    <source>
        <dbReference type="ARBA" id="ARBA00022694"/>
    </source>
</evidence>
<evidence type="ECO:0000256" key="10">
    <source>
        <dbReference type="ARBA" id="ARBA00022691"/>
    </source>
</evidence>
<evidence type="ECO:0000313" key="17">
    <source>
        <dbReference type="Proteomes" id="UP000276741"/>
    </source>
</evidence>
<reference evidence="16" key="1">
    <citation type="journal article" date="2014" name="Int. J. Syst. Evol. Microbiol.">
        <title>Complete genome sequence of Corynebacterium casei LMG S-19264T (=DSM 44701T), isolated from a smear-ripened cheese.</title>
        <authorList>
            <consortium name="US DOE Joint Genome Institute (JGI-PGF)"/>
            <person name="Walter F."/>
            <person name="Albersmeier A."/>
            <person name="Kalinowski J."/>
            <person name="Ruckert C."/>
        </authorList>
    </citation>
    <scope>NUCLEOTIDE SEQUENCE</scope>
    <source>
        <strain evidence="16">JCM 31740</strain>
    </source>
</reference>
<keyword evidence="8 14" id="KW-0489">Methyltransferase</keyword>
<dbReference type="GO" id="GO:0002128">
    <property type="term" value="P:tRNA nucleoside ribose methylation"/>
    <property type="evidence" value="ECO:0007669"/>
    <property type="project" value="UniProtKB-UniRule"/>
</dbReference>
<evidence type="ECO:0000256" key="1">
    <source>
        <dbReference type="ARBA" id="ARBA00003959"/>
    </source>
</evidence>
<dbReference type="EMBL" id="AP018553">
    <property type="protein sequence ID" value="BBD71973.1"/>
    <property type="molecule type" value="Genomic_DNA"/>
</dbReference>
<dbReference type="Proteomes" id="UP000616143">
    <property type="component" value="Unassembled WGS sequence"/>
</dbReference>
<keyword evidence="9 14" id="KW-0808">Transferase</keyword>
<dbReference type="InterPro" id="IPR002845">
    <property type="entry name" value="tRNA_mtfrase_aTrm56"/>
</dbReference>
<gene>
    <name evidence="16" type="ORF">GCM10007116_07000</name>
    <name evidence="15" type="ORF">HS1genome_0362</name>
</gene>
<dbReference type="SUPFAM" id="SSF75217">
    <property type="entry name" value="alpha/beta knot"/>
    <property type="match status" value="1"/>
</dbReference>
<accession>A0A348B1C1</accession>
<reference evidence="15" key="3">
    <citation type="journal article" date="2019" name="BMC Res. Notes">
        <title>Complete genome sequence of the Sulfodiicoccus acidiphilus strain HS-1T, the first crenarchaeon that lacks polB3, isolated from an acidic hot spring in Ohwaku-dani, Hakone, Japan.</title>
        <authorList>
            <person name="Sakai H.D."/>
            <person name="Kurosawa N."/>
        </authorList>
    </citation>
    <scope>NUCLEOTIDE SEQUENCE</scope>
    <source>
        <strain evidence="15">HS-1</strain>
    </source>
</reference>
<keyword evidence="10 14" id="KW-0949">S-adenosyl-L-methionine</keyword>